<dbReference type="EMBL" id="CP013244">
    <property type="protein sequence ID" value="ANP47157.1"/>
    <property type="molecule type" value="Genomic_DNA"/>
</dbReference>
<feature type="transmembrane region" description="Helical" evidence="5">
    <location>
        <begin position="174"/>
        <end position="207"/>
    </location>
</feature>
<feature type="transmembrane region" description="Helical" evidence="5">
    <location>
        <begin position="213"/>
        <end position="232"/>
    </location>
</feature>
<dbReference type="GO" id="GO:0005886">
    <property type="term" value="C:plasma membrane"/>
    <property type="evidence" value="ECO:0007669"/>
    <property type="project" value="UniProtKB-SubCell"/>
</dbReference>
<dbReference type="OrthoDB" id="9779078at2"/>
<keyword evidence="3 5" id="KW-1133">Transmembrane helix</keyword>
<keyword evidence="5" id="KW-1003">Cell membrane</keyword>
<dbReference type="FunCoup" id="A0A1B1AKT0">
    <property type="interactions" value="161"/>
</dbReference>
<feature type="transmembrane region" description="Helical" evidence="5">
    <location>
        <begin position="82"/>
        <end position="100"/>
    </location>
</feature>
<dbReference type="InterPro" id="IPR002781">
    <property type="entry name" value="TM_pro_TauE-like"/>
</dbReference>
<feature type="transmembrane region" description="Helical" evidence="5">
    <location>
        <begin position="12"/>
        <end position="38"/>
    </location>
</feature>
<evidence type="ECO:0000256" key="2">
    <source>
        <dbReference type="ARBA" id="ARBA00022692"/>
    </source>
</evidence>
<evidence type="ECO:0000313" key="6">
    <source>
        <dbReference type="EMBL" id="ANP47157.1"/>
    </source>
</evidence>
<dbReference type="Pfam" id="PF01925">
    <property type="entry name" value="TauE"/>
    <property type="match status" value="1"/>
</dbReference>
<gene>
    <name evidence="6" type="ORF">ATE48_15160</name>
</gene>
<comment type="similarity">
    <text evidence="5">Belongs to the 4-toluene sulfonate uptake permease (TSUP) (TC 2.A.102) family.</text>
</comment>
<keyword evidence="4 5" id="KW-0472">Membrane</keyword>
<dbReference type="RefSeq" id="WP_066772926.1">
    <property type="nucleotide sequence ID" value="NZ_CP013244.1"/>
</dbReference>
<keyword evidence="2 5" id="KW-0812">Transmembrane</keyword>
<evidence type="ECO:0000256" key="3">
    <source>
        <dbReference type="ARBA" id="ARBA00022989"/>
    </source>
</evidence>
<dbReference type="STRING" id="1759059.ATE48_15160"/>
<organism evidence="6 7">
    <name type="scientific">Candidatus Viadribacter manganicus</name>
    <dbReference type="NCBI Taxonomy" id="1759059"/>
    <lineage>
        <taxon>Bacteria</taxon>
        <taxon>Pseudomonadati</taxon>
        <taxon>Pseudomonadota</taxon>
        <taxon>Alphaproteobacteria</taxon>
        <taxon>Hyphomonadales</taxon>
        <taxon>Hyphomonadaceae</taxon>
        <taxon>Candidatus Viadribacter</taxon>
    </lineage>
</organism>
<reference evidence="6 7" key="1">
    <citation type="submission" date="2015-11" db="EMBL/GenBank/DDBJ databases">
        <title>Whole-Genome Sequence of Candidatus Oderbacter manganicum from the National Park Lower Oder Valley, Germany.</title>
        <authorList>
            <person name="Braun B."/>
            <person name="Liere K."/>
            <person name="Szewzyk U."/>
        </authorList>
    </citation>
    <scope>NUCLEOTIDE SEQUENCE [LARGE SCALE GENOMIC DNA]</scope>
    <source>
        <strain evidence="6 7">OTSz_A_272</strain>
    </source>
</reference>
<dbReference type="AlphaFoldDB" id="A0A1B1AKT0"/>
<feature type="transmembrane region" description="Helical" evidence="5">
    <location>
        <begin position="270"/>
        <end position="288"/>
    </location>
</feature>
<dbReference type="KEGG" id="cbot:ATE48_15160"/>
<dbReference type="InterPro" id="IPR051598">
    <property type="entry name" value="TSUP/Inactive_protease-like"/>
</dbReference>
<evidence type="ECO:0000313" key="7">
    <source>
        <dbReference type="Proteomes" id="UP000092498"/>
    </source>
</evidence>
<comment type="subcellular location">
    <subcellularLocation>
        <location evidence="5">Cell membrane</location>
        <topology evidence="5">Multi-pass membrane protein</topology>
    </subcellularLocation>
    <subcellularLocation>
        <location evidence="1">Membrane</location>
        <topology evidence="1">Multi-pass membrane protein</topology>
    </subcellularLocation>
</comment>
<feature type="transmembrane region" description="Helical" evidence="5">
    <location>
        <begin position="239"/>
        <end position="258"/>
    </location>
</feature>
<dbReference type="PANTHER" id="PTHR43701">
    <property type="entry name" value="MEMBRANE TRANSPORTER PROTEIN MJ0441-RELATED"/>
    <property type="match status" value="1"/>
</dbReference>
<protein>
    <recommendedName>
        <fullName evidence="5">Probable membrane transporter protein</fullName>
    </recommendedName>
</protein>
<accession>A0A1B1AKT0</accession>
<feature type="transmembrane region" description="Helical" evidence="5">
    <location>
        <begin position="112"/>
        <end position="130"/>
    </location>
</feature>
<sequence length="305" mass="31969">MLIYLPIAEMPVAVLLILLVSGAVGFVSGMVGVGGGFIMTPALLFLGVPAPVAVATGASQIAATSFSGIMTRTRRKSVDWRMGLLLSIGGVVGSAGGVALFERLLRLGQLDLIVSVLYLILLSGVGFLMVRESYQFWRGRPTKSVSVLRRPVKSIAHNLPFRIRFPRSGLYISVLPPLGIGFAIGALSAIMGIGGGFILIPAMIYLLRMPTNVVIGTSQFQVLVIASLIVVLQSIATQTVDLVLALLLMAGGVVGAQIGARVGAGLKAEYVRGILGALLMAASIKFLLDLVIPPEEAYVLGAGMW</sequence>
<dbReference type="Proteomes" id="UP000092498">
    <property type="component" value="Chromosome"/>
</dbReference>
<dbReference type="InParanoid" id="A0A1B1AKT0"/>
<feature type="transmembrane region" description="Helical" evidence="5">
    <location>
        <begin position="44"/>
        <end position="70"/>
    </location>
</feature>
<dbReference type="PANTHER" id="PTHR43701:SF12">
    <property type="entry name" value="MEMBRANE TRANSPORTER PROTEIN YTNM-RELATED"/>
    <property type="match status" value="1"/>
</dbReference>
<name>A0A1B1AKT0_9PROT</name>
<proteinExistence type="inferred from homology"/>
<evidence type="ECO:0000256" key="1">
    <source>
        <dbReference type="ARBA" id="ARBA00004141"/>
    </source>
</evidence>
<evidence type="ECO:0000256" key="5">
    <source>
        <dbReference type="RuleBase" id="RU363041"/>
    </source>
</evidence>
<keyword evidence="7" id="KW-1185">Reference proteome</keyword>
<evidence type="ECO:0000256" key="4">
    <source>
        <dbReference type="ARBA" id="ARBA00023136"/>
    </source>
</evidence>